<dbReference type="EMBL" id="BQNB010011167">
    <property type="protein sequence ID" value="GJS87043.1"/>
    <property type="molecule type" value="Genomic_DNA"/>
</dbReference>
<keyword evidence="2" id="KW-1185">Reference proteome</keyword>
<evidence type="ECO:0000313" key="2">
    <source>
        <dbReference type="Proteomes" id="UP001151760"/>
    </source>
</evidence>
<reference evidence="1" key="1">
    <citation type="journal article" date="2022" name="Int. J. Mol. Sci.">
        <title>Draft Genome of Tanacetum Coccineum: Genomic Comparison of Closely Related Tanacetum-Family Plants.</title>
        <authorList>
            <person name="Yamashiro T."/>
            <person name="Shiraishi A."/>
            <person name="Nakayama K."/>
            <person name="Satake H."/>
        </authorList>
    </citation>
    <scope>NUCLEOTIDE SEQUENCE</scope>
</reference>
<comment type="caution">
    <text evidence="1">The sequence shown here is derived from an EMBL/GenBank/DDBJ whole genome shotgun (WGS) entry which is preliminary data.</text>
</comment>
<protein>
    <submittedName>
        <fullName evidence="1">Uncharacterized protein</fullName>
    </submittedName>
</protein>
<evidence type="ECO:0000313" key="1">
    <source>
        <dbReference type="EMBL" id="GJS87043.1"/>
    </source>
</evidence>
<reference evidence="1" key="2">
    <citation type="submission" date="2022-01" db="EMBL/GenBank/DDBJ databases">
        <authorList>
            <person name="Yamashiro T."/>
            <person name="Shiraishi A."/>
            <person name="Satake H."/>
            <person name="Nakayama K."/>
        </authorList>
    </citation>
    <scope>NUCLEOTIDE SEQUENCE</scope>
</reference>
<sequence>MLSVEFSISTYLNSVSHIDLQEPVSGIGTSKHQVTSSGHIGYSGHSSSANPIAANVTENVSGTVVGDHGVWSNVFPQQDNSVNTLHVSGDRNTSAGVNIIGGVITPASSDGTSITVTTGVPPRYMYLGACDQTCQHCGARYWYEERLKSYANLLLSSYTINRCFRVVGAEFYMGRQVQ</sequence>
<name>A0ABQ4ZA21_9ASTR</name>
<accession>A0ABQ4ZA21</accession>
<gene>
    <name evidence="1" type="ORF">Tco_0769679</name>
</gene>
<proteinExistence type="predicted"/>
<dbReference type="Proteomes" id="UP001151760">
    <property type="component" value="Unassembled WGS sequence"/>
</dbReference>
<organism evidence="1 2">
    <name type="scientific">Tanacetum coccineum</name>
    <dbReference type="NCBI Taxonomy" id="301880"/>
    <lineage>
        <taxon>Eukaryota</taxon>
        <taxon>Viridiplantae</taxon>
        <taxon>Streptophyta</taxon>
        <taxon>Embryophyta</taxon>
        <taxon>Tracheophyta</taxon>
        <taxon>Spermatophyta</taxon>
        <taxon>Magnoliopsida</taxon>
        <taxon>eudicotyledons</taxon>
        <taxon>Gunneridae</taxon>
        <taxon>Pentapetalae</taxon>
        <taxon>asterids</taxon>
        <taxon>campanulids</taxon>
        <taxon>Asterales</taxon>
        <taxon>Asteraceae</taxon>
        <taxon>Asteroideae</taxon>
        <taxon>Anthemideae</taxon>
        <taxon>Anthemidinae</taxon>
        <taxon>Tanacetum</taxon>
    </lineage>
</organism>